<sequence length="226" mass="24702">MSLSRQPTLVLIDLDGTLVDSVPDLAYCLDEMMKALGLEPWGIEKARGWVGNGVDRLVMRALTDTLWEDPAEELFARAQAIFMALYADNTSGRSRLYDGVVEGLDFLKSAGFKVGCVTNKAEAFTVPLLKDVGIYDYFEIIVSGDTTAKKKPDPMPLLYAAEKMGEAAEDCLMIGDSMHDVEAARGAKFQVVSVPYGYNHGVDIRDAKPDMVIESLAELKALLEGL</sequence>
<evidence type="ECO:0000256" key="6">
    <source>
        <dbReference type="ARBA" id="ARBA00022723"/>
    </source>
</evidence>
<dbReference type="Pfam" id="PF00702">
    <property type="entry name" value="Hydrolase"/>
    <property type="match status" value="1"/>
</dbReference>
<evidence type="ECO:0000256" key="9">
    <source>
        <dbReference type="ARBA" id="ARBA00023277"/>
    </source>
</evidence>
<dbReference type="InterPro" id="IPR006439">
    <property type="entry name" value="HAD-SF_hydro_IA"/>
</dbReference>
<dbReference type="SFLD" id="SFLDG01135">
    <property type="entry name" value="C1.5.6:_HAD__Beta-PGM__Phospha"/>
    <property type="match status" value="1"/>
</dbReference>
<comment type="similarity">
    <text evidence="4">Belongs to the HAD-like hydrolase superfamily. CbbY/CbbZ/Gph/YieH family.</text>
</comment>
<evidence type="ECO:0000256" key="1">
    <source>
        <dbReference type="ARBA" id="ARBA00000830"/>
    </source>
</evidence>
<dbReference type="InterPro" id="IPR036412">
    <property type="entry name" value="HAD-like_sf"/>
</dbReference>
<keyword evidence="8" id="KW-0460">Magnesium</keyword>
<protein>
    <recommendedName>
        <fullName evidence="5">phosphoglycolate phosphatase</fullName>
        <ecNumber evidence="5">3.1.3.18</ecNumber>
    </recommendedName>
</protein>
<dbReference type="GO" id="GO:0046295">
    <property type="term" value="P:glycolate biosynthetic process"/>
    <property type="evidence" value="ECO:0007669"/>
    <property type="project" value="UniProtKB-UniPathway"/>
</dbReference>
<dbReference type="InterPro" id="IPR050155">
    <property type="entry name" value="HAD-like_hydrolase_sf"/>
</dbReference>
<dbReference type="InterPro" id="IPR023214">
    <property type="entry name" value="HAD_sf"/>
</dbReference>
<dbReference type="GO" id="GO:0005975">
    <property type="term" value="P:carbohydrate metabolic process"/>
    <property type="evidence" value="ECO:0007669"/>
    <property type="project" value="InterPro"/>
</dbReference>
<dbReference type="SFLD" id="SFLDG01129">
    <property type="entry name" value="C1.5:_HAD__Beta-PGM__Phosphata"/>
    <property type="match status" value="1"/>
</dbReference>
<dbReference type="GO" id="GO:0008967">
    <property type="term" value="F:phosphoglycolate phosphatase activity"/>
    <property type="evidence" value="ECO:0007669"/>
    <property type="project" value="UniProtKB-EC"/>
</dbReference>
<dbReference type="GO" id="GO:0046872">
    <property type="term" value="F:metal ion binding"/>
    <property type="evidence" value="ECO:0007669"/>
    <property type="project" value="UniProtKB-KW"/>
</dbReference>
<gene>
    <name evidence="10" type="ORF">MNBD_GAMMA17-1538</name>
</gene>
<keyword evidence="7 10" id="KW-0378">Hydrolase</keyword>
<dbReference type="FunFam" id="3.40.50.1000:FF:000022">
    <property type="entry name" value="Phosphoglycolate phosphatase"/>
    <property type="match status" value="1"/>
</dbReference>
<dbReference type="UniPathway" id="UPA00865">
    <property type="reaction ID" value="UER00834"/>
</dbReference>
<dbReference type="PANTHER" id="PTHR43434:SF1">
    <property type="entry name" value="PHOSPHOGLYCOLATE PHOSPHATASE"/>
    <property type="match status" value="1"/>
</dbReference>
<evidence type="ECO:0000313" key="10">
    <source>
        <dbReference type="EMBL" id="VAW88074.1"/>
    </source>
</evidence>
<dbReference type="SFLD" id="SFLDS00003">
    <property type="entry name" value="Haloacid_Dehalogenase"/>
    <property type="match status" value="1"/>
</dbReference>
<name>A0A3B1A2W2_9ZZZZ</name>
<dbReference type="NCBIfam" id="TIGR01449">
    <property type="entry name" value="PGP_bact"/>
    <property type="match status" value="1"/>
</dbReference>
<evidence type="ECO:0000256" key="3">
    <source>
        <dbReference type="ARBA" id="ARBA00004818"/>
    </source>
</evidence>
<accession>A0A3B1A2W2</accession>
<dbReference type="GO" id="GO:0005829">
    <property type="term" value="C:cytosol"/>
    <property type="evidence" value="ECO:0007669"/>
    <property type="project" value="TreeGrafter"/>
</dbReference>
<dbReference type="PANTHER" id="PTHR43434">
    <property type="entry name" value="PHOSPHOGLYCOLATE PHOSPHATASE"/>
    <property type="match status" value="1"/>
</dbReference>
<evidence type="ECO:0000256" key="2">
    <source>
        <dbReference type="ARBA" id="ARBA00001946"/>
    </source>
</evidence>
<dbReference type="CDD" id="cd16417">
    <property type="entry name" value="HAD_PGPase"/>
    <property type="match status" value="1"/>
</dbReference>
<dbReference type="HAMAP" id="MF_00495">
    <property type="entry name" value="GPH_hydrolase_bact"/>
    <property type="match status" value="1"/>
</dbReference>
<dbReference type="Gene3D" id="3.40.50.1000">
    <property type="entry name" value="HAD superfamily/HAD-like"/>
    <property type="match status" value="1"/>
</dbReference>
<evidence type="ECO:0000256" key="5">
    <source>
        <dbReference type="ARBA" id="ARBA00013078"/>
    </source>
</evidence>
<dbReference type="Gene3D" id="1.10.150.240">
    <property type="entry name" value="Putative phosphatase, domain 2"/>
    <property type="match status" value="1"/>
</dbReference>
<reference evidence="10" key="1">
    <citation type="submission" date="2018-06" db="EMBL/GenBank/DDBJ databases">
        <authorList>
            <person name="Zhirakovskaya E."/>
        </authorList>
    </citation>
    <scope>NUCLEOTIDE SEQUENCE</scope>
</reference>
<keyword evidence="9" id="KW-0119">Carbohydrate metabolism</keyword>
<evidence type="ECO:0000256" key="8">
    <source>
        <dbReference type="ARBA" id="ARBA00022842"/>
    </source>
</evidence>
<comment type="catalytic activity">
    <reaction evidence="1">
        <text>2-phosphoglycolate + H2O = glycolate + phosphate</text>
        <dbReference type="Rhea" id="RHEA:14369"/>
        <dbReference type="ChEBI" id="CHEBI:15377"/>
        <dbReference type="ChEBI" id="CHEBI:29805"/>
        <dbReference type="ChEBI" id="CHEBI:43474"/>
        <dbReference type="ChEBI" id="CHEBI:58033"/>
        <dbReference type="EC" id="3.1.3.18"/>
    </reaction>
</comment>
<dbReference type="NCBIfam" id="TIGR01549">
    <property type="entry name" value="HAD-SF-IA-v1"/>
    <property type="match status" value="1"/>
</dbReference>
<dbReference type="AlphaFoldDB" id="A0A3B1A2W2"/>
<dbReference type="InterPro" id="IPR023198">
    <property type="entry name" value="PGP-like_dom2"/>
</dbReference>
<evidence type="ECO:0000256" key="4">
    <source>
        <dbReference type="ARBA" id="ARBA00006171"/>
    </source>
</evidence>
<organism evidence="10">
    <name type="scientific">hydrothermal vent metagenome</name>
    <dbReference type="NCBI Taxonomy" id="652676"/>
    <lineage>
        <taxon>unclassified sequences</taxon>
        <taxon>metagenomes</taxon>
        <taxon>ecological metagenomes</taxon>
    </lineage>
</organism>
<proteinExistence type="inferred from homology"/>
<dbReference type="NCBIfam" id="TIGR01509">
    <property type="entry name" value="HAD-SF-IA-v3"/>
    <property type="match status" value="1"/>
</dbReference>
<keyword evidence="6" id="KW-0479">Metal-binding</keyword>
<dbReference type="NCBIfam" id="NF009695">
    <property type="entry name" value="PRK13222.1-2"/>
    <property type="match status" value="1"/>
</dbReference>
<dbReference type="EC" id="3.1.3.18" evidence="5"/>
<dbReference type="SUPFAM" id="SSF56784">
    <property type="entry name" value="HAD-like"/>
    <property type="match status" value="1"/>
</dbReference>
<comment type="pathway">
    <text evidence="3">Organic acid metabolism; glycolate biosynthesis; glycolate from 2-phosphoglycolate: step 1/1.</text>
</comment>
<comment type="cofactor">
    <cofactor evidence="2">
        <name>Mg(2+)</name>
        <dbReference type="ChEBI" id="CHEBI:18420"/>
    </cofactor>
</comment>
<dbReference type="InterPro" id="IPR037512">
    <property type="entry name" value="PGPase_prok"/>
</dbReference>
<evidence type="ECO:0000256" key="7">
    <source>
        <dbReference type="ARBA" id="ARBA00022801"/>
    </source>
</evidence>
<dbReference type="EMBL" id="UOFQ01000088">
    <property type="protein sequence ID" value="VAW88074.1"/>
    <property type="molecule type" value="Genomic_DNA"/>
</dbReference>
<dbReference type="GO" id="GO:0006281">
    <property type="term" value="P:DNA repair"/>
    <property type="evidence" value="ECO:0007669"/>
    <property type="project" value="TreeGrafter"/>
</dbReference>